<keyword evidence="8 9" id="KW-0975">Bacterial flagellum</keyword>
<keyword evidence="10" id="KW-0175">Coiled coil</keyword>
<dbReference type="PANTHER" id="PTHR30046">
    <property type="entry name" value="FLAGELLAR M-RING PROTEIN"/>
    <property type="match status" value="1"/>
</dbReference>
<evidence type="ECO:0000256" key="9">
    <source>
        <dbReference type="PIRNR" id="PIRNR004862"/>
    </source>
</evidence>
<feature type="coiled-coil region" evidence="10">
    <location>
        <begin position="470"/>
        <end position="502"/>
    </location>
</feature>
<dbReference type="InterPro" id="IPR045851">
    <property type="entry name" value="AMP-bd_C_sf"/>
</dbReference>
<accession>A0A0N7MWZ7</accession>
<accession>A0A0P1LD19</accession>
<accession>A0A0P1MF28</accession>
<accession>A0A0P1MQT0</accession>
<evidence type="ECO:0000256" key="12">
    <source>
        <dbReference type="SAM" id="Phobius"/>
    </source>
</evidence>
<dbReference type="InterPro" id="IPR043427">
    <property type="entry name" value="YscJ/FliF"/>
</dbReference>
<comment type="subcellular location">
    <subcellularLocation>
        <location evidence="1 9">Bacterial flagellum basal body</location>
    </subcellularLocation>
    <subcellularLocation>
        <location evidence="2">Cell membrane</location>
        <topology evidence="2">Multi-pass membrane protein</topology>
    </subcellularLocation>
</comment>
<dbReference type="Pfam" id="PF08345">
    <property type="entry name" value="YscJ_FliF_C"/>
    <property type="match status" value="1"/>
</dbReference>
<protein>
    <recommendedName>
        <fullName evidence="9">Flagellar M-ring protein</fullName>
    </recommendedName>
</protein>
<proteinExistence type="inferred from homology"/>
<dbReference type="NCBIfam" id="TIGR00206">
    <property type="entry name" value="fliF"/>
    <property type="match status" value="1"/>
</dbReference>
<gene>
    <name evidence="15" type="ORF">JGI4_00921</name>
</gene>
<evidence type="ECO:0000256" key="8">
    <source>
        <dbReference type="ARBA" id="ARBA00023143"/>
    </source>
</evidence>
<dbReference type="InterPro" id="IPR006182">
    <property type="entry name" value="FliF_N_dom"/>
</dbReference>
<accession>A0A0P1L814</accession>
<evidence type="ECO:0000313" key="16">
    <source>
        <dbReference type="Proteomes" id="UP000182011"/>
    </source>
</evidence>
<dbReference type="InterPro" id="IPR013556">
    <property type="entry name" value="Flag_M-ring_C"/>
</dbReference>
<sequence>MSSFAQIKEFWGRLSTARKVLLIGVAVASIVGFAFLISWVREPEYGILFSNLEPQDASKIVEKLKERKISYRLENGGRTILVPKQNIYELRLQFAGEGLPNSSIVGYEIFDKSNIGVSDFVQKINYKRALEGELARTILQIDGIEAVRVHIVIPEKTLFKEDQKEPTASVILRLKQGAKLSRDNVQSIAYLVASSVEGLEPQNVTILDSRGRLLSDNSDSDPLAKISSKQYELKRSVEQYLTDKVQSLLDAVVGPGNSIVRVDVELNFTQVEKTIEEYDPDKTVIRSEQTTQERSSSVDSTFASTSSQRTNTITNYEVNRTLQRIVEGVGNIKRLSVAVLVNGTYKVNEVGGVRKVEYIPRDEEQIQKLTEIVKNAVGFNPDRNDQVSVISTAFEPASEELGFVQREDKKESWRELIEKIVIGLAIVGSIILVFSLLGKLKTRKEIPTVEIREFPTIQPQAPLKGPEQVAVEAIQQVDEEELESERVKKEQIKEKVREYIREDSEQAARLIKVWLLEEERQKWQKR</sequence>
<feature type="compositionally biased region" description="Low complexity" evidence="11">
    <location>
        <begin position="295"/>
        <end position="306"/>
    </location>
</feature>
<dbReference type="EMBL" id="FAOP01000004">
    <property type="protein sequence ID" value="CUU04072.1"/>
    <property type="molecule type" value="Genomic_DNA"/>
</dbReference>
<evidence type="ECO:0000256" key="11">
    <source>
        <dbReference type="SAM" id="MobiDB-lite"/>
    </source>
</evidence>
<keyword evidence="15" id="KW-0966">Cell projection</keyword>
<feature type="domain" description="Flagellar M-ring C-terminal" evidence="14">
    <location>
        <begin position="249"/>
        <end position="394"/>
    </location>
</feature>
<dbReference type="GO" id="GO:0071973">
    <property type="term" value="P:bacterial-type flagellum-dependent cell motility"/>
    <property type="evidence" value="ECO:0007669"/>
    <property type="project" value="InterPro"/>
</dbReference>
<dbReference type="OrthoDB" id="9807026at2"/>
<dbReference type="PIRSF" id="PIRSF004862">
    <property type="entry name" value="FliF"/>
    <property type="match status" value="1"/>
</dbReference>
<keyword evidence="15" id="KW-0282">Flagellum</keyword>
<keyword evidence="5 12" id="KW-0812">Transmembrane</keyword>
<keyword evidence="6 12" id="KW-1133">Transmembrane helix</keyword>
<dbReference type="GO" id="GO:0005886">
    <property type="term" value="C:plasma membrane"/>
    <property type="evidence" value="ECO:0007669"/>
    <property type="project" value="UniProtKB-SubCell"/>
</dbReference>
<dbReference type="Proteomes" id="UP000182011">
    <property type="component" value="Unassembled WGS sequence"/>
</dbReference>
<dbReference type="InterPro" id="IPR000067">
    <property type="entry name" value="FlgMring_FliF"/>
</dbReference>
<dbReference type="GO" id="GO:0009431">
    <property type="term" value="C:bacterial-type flagellum basal body, MS ring"/>
    <property type="evidence" value="ECO:0007669"/>
    <property type="project" value="InterPro"/>
</dbReference>
<feature type="transmembrane region" description="Helical" evidence="12">
    <location>
        <begin position="420"/>
        <end position="437"/>
    </location>
</feature>
<comment type="function">
    <text evidence="9">The M ring may be actively involved in energy transduction.</text>
</comment>
<evidence type="ECO:0000256" key="7">
    <source>
        <dbReference type="ARBA" id="ARBA00023136"/>
    </source>
</evidence>
<evidence type="ECO:0000313" key="15">
    <source>
        <dbReference type="EMBL" id="CUU04072.1"/>
    </source>
</evidence>
<evidence type="ECO:0000256" key="2">
    <source>
        <dbReference type="ARBA" id="ARBA00004651"/>
    </source>
</evidence>
<evidence type="ECO:0000256" key="3">
    <source>
        <dbReference type="ARBA" id="ARBA00007971"/>
    </source>
</evidence>
<name>A0A0P1L814_9BACT</name>
<accession>A0A0P1MFI0</accession>
<feature type="region of interest" description="Disordered" evidence="11">
    <location>
        <begin position="287"/>
        <end position="306"/>
    </location>
</feature>
<dbReference type="Gene3D" id="3.30.300.30">
    <property type="match status" value="1"/>
</dbReference>
<accession>A0A0P1LR81</accession>
<keyword evidence="4" id="KW-1003">Cell membrane</keyword>
<dbReference type="AlphaFoldDB" id="A0A0P1L814"/>
<feature type="transmembrane region" description="Helical" evidence="12">
    <location>
        <begin position="20"/>
        <end position="40"/>
    </location>
</feature>
<comment type="similarity">
    <text evidence="3 9">Belongs to the FliF family.</text>
</comment>
<evidence type="ECO:0000256" key="6">
    <source>
        <dbReference type="ARBA" id="ARBA00022989"/>
    </source>
</evidence>
<dbReference type="STRING" id="1633631.GCA_001442925_00920"/>
<evidence type="ECO:0000256" key="10">
    <source>
        <dbReference type="SAM" id="Coils"/>
    </source>
</evidence>
<evidence type="ECO:0000259" key="14">
    <source>
        <dbReference type="Pfam" id="PF08345"/>
    </source>
</evidence>
<keyword evidence="7 12" id="KW-0472">Membrane</keyword>
<reference evidence="15 16" key="1">
    <citation type="submission" date="2015-11" db="EMBL/GenBank/DDBJ databases">
        <authorList>
            <person name="Zhang Y."/>
            <person name="Guo Z."/>
        </authorList>
    </citation>
    <scope>NUCLEOTIDE SEQUENCE [LARGE SCALE GENOMIC DNA]</scope>
    <source>
        <strain evidence="15">JGI-4</strain>
    </source>
</reference>
<dbReference type="PANTHER" id="PTHR30046:SF0">
    <property type="entry name" value="FLAGELLAR M-RING PROTEIN"/>
    <property type="match status" value="1"/>
</dbReference>
<keyword evidence="15" id="KW-0969">Cilium</keyword>
<accession>A0A0S4MZQ6</accession>
<evidence type="ECO:0000256" key="4">
    <source>
        <dbReference type="ARBA" id="ARBA00022475"/>
    </source>
</evidence>
<evidence type="ECO:0000256" key="5">
    <source>
        <dbReference type="ARBA" id="ARBA00022692"/>
    </source>
</evidence>
<dbReference type="Pfam" id="PF01514">
    <property type="entry name" value="YscJ_FliF"/>
    <property type="match status" value="1"/>
</dbReference>
<dbReference type="GO" id="GO:0003774">
    <property type="term" value="F:cytoskeletal motor activity"/>
    <property type="evidence" value="ECO:0007669"/>
    <property type="project" value="InterPro"/>
</dbReference>
<feature type="domain" description="Flagellar M-ring N-terminal" evidence="13">
    <location>
        <begin position="41"/>
        <end position="215"/>
    </location>
</feature>
<evidence type="ECO:0000259" key="13">
    <source>
        <dbReference type="Pfam" id="PF01514"/>
    </source>
</evidence>
<organism evidence="15 16">
    <name type="scientific">Candidatus Kryptonium thompsonii</name>
    <dbReference type="NCBI Taxonomy" id="1633631"/>
    <lineage>
        <taxon>Bacteria</taxon>
        <taxon>Pseudomonadati</taxon>
        <taxon>Candidatus Kryptoniota</taxon>
        <taxon>Candidatus Kryptonium</taxon>
    </lineage>
</organism>
<dbReference type="PRINTS" id="PR01009">
    <property type="entry name" value="FLGMRINGFLIF"/>
</dbReference>
<dbReference type="RefSeq" id="WP_047133997.1">
    <property type="nucleotide sequence ID" value="NZ_CZVL01000038.1"/>
</dbReference>
<evidence type="ECO:0000256" key="1">
    <source>
        <dbReference type="ARBA" id="ARBA00004117"/>
    </source>
</evidence>